<gene>
    <name evidence="1" type="ORF">C7444_104192</name>
</gene>
<reference evidence="1 2" key="1">
    <citation type="submission" date="2018-05" db="EMBL/GenBank/DDBJ databases">
        <title>Genomic Encyclopedia of Type Strains, Phase IV (KMG-IV): sequencing the most valuable type-strain genomes for metagenomic binning, comparative biology and taxonomic classification.</title>
        <authorList>
            <person name="Goeker M."/>
        </authorList>
    </citation>
    <scope>NUCLEOTIDE SEQUENCE [LARGE SCALE GENOMIC DNA]</scope>
    <source>
        <strain evidence="1 2">DSM 566</strain>
    </source>
</reference>
<organism evidence="1 2">
    <name type="scientific">Sphaerotilus hippei</name>
    <dbReference type="NCBI Taxonomy" id="744406"/>
    <lineage>
        <taxon>Bacteria</taxon>
        <taxon>Pseudomonadati</taxon>
        <taxon>Pseudomonadota</taxon>
        <taxon>Betaproteobacteria</taxon>
        <taxon>Burkholderiales</taxon>
        <taxon>Sphaerotilaceae</taxon>
        <taxon>Sphaerotilus</taxon>
    </lineage>
</organism>
<dbReference type="OrthoDB" id="9815788at2"/>
<dbReference type="Pfam" id="PF03928">
    <property type="entry name" value="HbpS-like"/>
    <property type="match status" value="1"/>
</dbReference>
<evidence type="ECO:0000313" key="2">
    <source>
        <dbReference type="Proteomes" id="UP000247811"/>
    </source>
</evidence>
<dbReference type="PANTHER" id="PTHR34309">
    <property type="entry name" value="SLR1406 PROTEIN"/>
    <property type="match status" value="1"/>
</dbReference>
<name>A0A318H2N0_9BURK</name>
<comment type="caution">
    <text evidence="1">The sequence shown here is derived from an EMBL/GenBank/DDBJ whole genome shotgun (WGS) entry which is preliminary data.</text>
</comment>
<dbReference type="Gene3D" id="3.30.450.150">
    <property type="entry name" value="Haem-degrading domain"/>
    <property type="match status" value="1"/>
</dbReference>
<dbReference type="InterPro" id="IPR005624">
    <property type="entry name" value="PduO/GlcC-like"/>
</dbReference>
<dbReference type="Proteomes" id="UP000247811">
    <property type="component" value="Unassembled WGS sequence"/>
</dbReference>
<evidence type="ECO:0000313" key="1">
    <source>
        <dbReference type="EMBL" id="PXW97589.1"/>
    </source>
</evidence>
<dbReference type="SUPFAM" id="SSF143744">
    <property type="entry name" value="GlcG-like"/>
    <property type="match status" value="1"/>
</dbReference>
<protein>
    <submittedName>
        <fullName evidence="1">Uncharacterized protein GlcG (DUF336 family)</fullName>
    </submittedName>
</protein>
<accession>A0A318H2N0</accession>
<dbReference type="InterPro" id="IPR038084">
    <property type="entry name" value="PduO/GlcC-like_sf"/>
</dbReference>
<dbReference type="PANTHER" id="PTHR34309:SF10">
    <property type="entry name" value="SLR1406 PROTEIN"/>
    <property type="match status" value="1"/>
</dbReference>
<dbReference type="EMBL" id="QJJS01000004">
    <property type="protein sequence ID" value="PXW97589.1"/>
    <property type="molecule type" value="Genomic_DNA"/>
</dbReference>
<sequence>MTPLTLAQANAILAAALNASRQAGHRPMAVVVLDEAGHLKAAQREDGASMFRTDIATGKAWAAVGLGASSRVLAERARVNPNFFTTLAATAQGRFLPQTGAVLIRSADGDGHVLGAVGASGGSGDEDEAICIAGVLAAGLQPG</sequence>
<dbReference type="RefSeq" id="WP_110399972.1">
    <property type="nucleotide sequence ID" value="NZ_QJJS01000004.1"/>
</dbReference>
<proteinExistence type="predicted"/>
<dbReference type="AlphaFoldDB" id="A0A318H2N0"/>
<keyword evidence="2" id="KW-1185">Reference proteome</keyword>
<dbReference type="InterPro" id="IPR052517">
    <property type="entry name" value="GlcG_carb_metab_protein"/>
</dbReference>